<dbReference type="PANTHER" id="PTHR48052:SF8">
    <property type="entry name" value="LRR RECEPTOR-LIKE SERINE_THREONINE-PROTEIN KINASE FLS2"/>
    <property type="match status" value="1"/>
</dbReference>
<comment type="caution">
    <text evidence="14">The sequence shown here is derived from an EMBL/GenBank/DDBJ whole genome shotgun (WGS) entry which is preliminary data.</text>
</comment>
<dbReference type="EMBL" id="LWDX02039583">
    <property type="protein sequence ID" value="OEL24503.1"/>
    <property type="molecule type" value="Genomic_DNA"/>
</dbReference>
<dbReference type="Pfam" id="PF00560">
    <property type="entry name" value="LRR_1"/>
    <property type="match status" value="1"/>
</dbReference>
<dbReference type="GO" id="GO:0051606">
    <property type="term" value="P:detection of stimulus"/>
    <property type="evidence" value="ECO:0007669"/>
    <property type="project" value="UniProtKB-ARBA"/>
</dbReference>
<evidence type="ECO:0000256" key="10">
    <source>
        <dbReference type="ARBA" id="ARBA00023170"/>
    </source>
</evidence>
<dbReference type="GO" id="GO:0016301">
    <property type="term" value="F:kinase activity"/>
    <property type="evidence" value="ECO:0007669"/>
    <property type="project" value="UniProtKB-KW"/>
</dbReference>
<evidence type="ECO:0000256" key="3">
    <source>
        <dbReference type="ARBA" id="ARBA00022475"/>
    </source>
</evidence>
<organism evidence="14 15">
    <name type="scientific">Dichanthelium oligosanthes</name>
    <dbReference type="NCBI Taxonomy" id="888268"/>
    <lineage>
        <taxon>Eukaryota</taxon>
        <taxon>Viridiplantae</taxon>
        <taxon>Streptophyta</taxon>
        <taxon>Embryophyta</taxon>
        <taxon>Tracheophyta</taxon>
        <taxon>Spermatophyta</taxon>
        <taxon>Magnoliopsida</taxon>
        <taxon>Liliopsida</taxon>
        <taxon>Poales</taxon>
        <taxon>Poaceae</taxon>
        <taxon>PACMAD clade</taxon>
        <taxon>Panicoideae</taxon>
        <taxon>Panicodae</taxon>
        <taxon>Paniceae</taxon>
        <taxon>Dichantheliinae</taxon>
        <taxon>Dichanthelium</taxon>
    </lineage>
</organism>
<gene>
    <name evidence="14" type="ORF">BAE44_0014478</name>
</gene>
<keyword evidence="8" id="KW-1133">Transmembrane helix</keyword>
<dbReference type="GO" id="GO:0005886">
    <property type="term" value="C:plasma membrane"/>
    <property type="evidence" value="ECO:0007669"/>
    <property type="project" value="UniProtKB-SubCell"/>
</dbReference>
<keyword evidence="11" id="KW-0325">Glycoprotein</keyword>
<dbReference type="InterPro" id="IPR013210">
    <property type="entry name" value="LRR_N_plant-typ"/>
</dbReference>
<reference evidence="14 15" key="1">
    <citation type="submission" date="2016-09" db="EMBL/GenBank/DDBJ databases">
        <title>The draft genome of Dichanthelium oligosanthes: A C3 panicoid grass species.</title>
        <authorList>
            <person name="Studer A.J."/>
            <person name="Schnable J.C."/>
            <person name="Brutnell T.P."/>
        </authorList>
    </citation>
    <scope>NUCLEOTIDE SEQUENCE [LARGE SCALE GENOMIC DNA]</scope>
    <source>
        <strain evidence="15">cv. Kellogg 1175</strain>
        <tissue evidence="14">Leaf</tissue>
    </source>
</reference>
<protein>
    <submittedName>
        <fullName evidence="14">Receptor-like protein kinase HSL1</fullName>
    </submittedName>
</protein>
<keyword evidence="4" id="KW-0433">Leucine-rich repeat</keyword>
<dbReference type="Pfam" id="PF13855">
    <property type="entry name" value="LRR_8"/>
    <property type="match status" value="1"/>
</dbReference>
<feature type="domain" description="Leucine-rich repeat-containing N-terminal plant-type" evidence="13">
    <location>
        <begin position="37"/>
        <end position="77"/>
    </location>
</feature>
<evidence type="ECO:0000256" key="5">
    <source>
        <dbReference type="ARBA" id="ARBA00022692"/>
    </source>
</evidence>
<dbReference type="SUPFAM" id="SSF52058">
    <property type="entry name" value="L domain-like"/>
    <property type="match status" value="1"/>
</dbReference>
<dbReference type="OrthoDB" id="676979at2759"/>
<accession>A0A1E5VH92</accession>
<keyword evidence="6 12" id="KW-0732">Signal</keyword>
<keyword evidence="9" id="KW-0472">Membrane</keyword>
<evidence type="ECO:0000256" key="2">
    <source>
        <dbReference type="ARBA" id="ARBA00009592"/>
    </source>
</evidence>
<dbReference type="InterPro" id="IPR001611">
    <property type="entry name" value="Leu-rich_rpt"/>
</dbReference>
<evidence type="ECO:0000256" key="1">
    <source>
        <dbReference type="ARBA" id="ARBA00004251"/>
    </source>
</evidence>
<dbReference type="PANTHER" id="PTHR48052">
    <property type="entry name" value="UNNAMED PRODUCT"/>
    <property type="match status" value="1"/>
</dbReference>
<keyword evidence="15" id="KW-1185">Reference proteome</keyword>
<evidence type="ECO:0000313" key="14">
    <source>
        <dbReference type="EMBL" id="OEL24503.1"/>
    </source>
</evidence>
<evidence type="ECO:0000256" key="11">
    <source>
        <dbReference type="ARBA" id="ARBA00023180"/>
    </source>
</evidence>
<dbReference type="Pfam" id="PF08263">
    <property type="entry name" value="LRRNT_2"/>
    <property type="match status" value="1"/>
</dbReference>
<sequence>MASWPRCFACLRVLSCICLALTLPCPTRRAAAQPGAAEERQRLLQIKRAWGDPEQLASWGADGDGTPHCNWTYVSCDAAGRVASLALPNVTLAGAVVPDAIGGLADLKVLNLYNTSVVGGFPKFLYSCTGITRIDLPHNQLEGELPADIGRLGKSLTYLALHYTNFTGEIPAKVSKLKKLRYLALNQNQLTGTIPPELGELTNLETLKLEQNSFSRGKLRESKHWKLDEPDVLELVPEQALWTHTGKYCSATIVGILVAVEQQSYRSPPSGARKADAVAEGHSGLASCPTLIWLDLHGNELSGEVPAAQWTETKLINLQLKNNGHLTGTLPKKLYWNLTRVSIENNRFTGHLPVAAAQLKKFYIANNLFSGSIPADLVTGMPLLKELNLAGNQLSGVIP</sequence>
<dbReference type="STRING" id="888268.A0A1E5VH92"/>
<evidence type="ECO:0000256" key="9">
    <source>
        <dbReference type="ARBA" id="ARBA00023136"/>
    </source>
</evidence>
<evidence type="ECO:0000256" key="4">
    <source>
        <dbReference type="ARBA" id="ARBA00022614"/>
    </source>
</evidence>
<comment type="similarity">
    <text evidence="2">Belongs to the RLP family.</text>
</comment>
<comment type="subcellular location">
    <subcellularLocation>
        <location evidence="1">Cell membrane</location>
        <topology evidence="1">Single-pass type I membrane protein</topology>
    </subcellularLocation>
</comment>
<evidence type="ECO:0000313" key="15">
    <source>
        <dbReference type="Proteomes" id="UP000095767"/>
    </source>
</evidence>
<keyword evidence="3" id="KW-1003">Cell membrane</keyword>
<keyword evidence="14" id="KW-0808">Transferase</keyword>
<evidence type="ECO:0000259" key="13">
    <source>
        <dbReference type="Pfam" id="PF08263"/>
    </source>
</evidence>
<keyword evidence="10 14" id="KW-0675">Receptor</keyword>
<keyword evidence="14" id="KW-0418">Kinase</keyword>
<dbReference type="Gene3D" id="3.80.10.10">
    <property type="entry name" value="Ribonuclease Inhibitor"/>
    <property type="match status" value="2"/>
</dbReference>
<proteinExistence type="inferred from homology"/>
<evidence type="ECO:0000256" key="6">
    <source>
        <dbReference type="ARBA" id="ARBA00022729"/>
    </source>
</evidence>
<dbReference type="AlphaFoldDB" id="A0A1E5VH92"/>
<name>A0A1E5VH92_9POAL</name>
<keyword evidence="7" id="KW-0677">Repeat</keyword>
<evidence type="ECO:0000256" key="8">
    <source>
        <dbReference type="ARBA" id="ARBA00022989"/>
    </source>
</evidence>
<dbReference type="FunFam" id="3.80.10.10:FF:000470">
    <property type="entry name" value="LRR receptor-like serine/threonine-protein kinase RPK2"/>
    <property type="match status" value="1"/>
</dbReference>
<feature type="signal peptide" evidence="12">
    <location>
        <begin position="1"/>
        <end position="32"/>
    </location>
</feature>
<dbReference type="InterPro" id="IPR032675">
    <property type="entry name" value="LRR_dom_sf"/>
</dbReference>
<keyword evidence="5" id="KW-0812">Transmembrane</keyword>
<feature type="chain" id="PRO_5009188150" evidence="12">
    <location>
        <begin position="33"/>
        <end position="399"/>
    </location>
</feature>
<dbReference type="Proteomes" id="UP000095767">
    <property type="component" value="Unassembled WGS sequence"/>
</dbReference>
<evidence type="ECO:0000256" key="12">
    <source>
        <dbReference type="SAM" id="SignalP"/>
    </source>
</evidence>
<evidence type="ECO:0000256" key="7">
    <source>
        <dbReference type="ARBA" id="ARBA00022737"/>
    </source>
</evidence>